<dbReference type="Proteomes" id="UP000464468">
    <property type="component" value="Chromosome"/>
</dbReference>
<gene>
    <name evidence="1" type="ORF">GVO57_13580</name>
</gene>
<evidence type="ECO:0000313" key="1">
    <source>
        <dbReference type="EMBL" id="QHL91640.1"/>
    </source>
</evidence>
<keyword evidence="2" id="KW-1185">Reference proteome</keyword>
<dbReference type="AlphaFoldDB" id="A0A7Z2NXK9"/>
<reference evidence="1 2" key="1">
    <citation type="submission" date="2020-01" db="EMBL/GenBank/DDBJ databases">
        <title>Sphingomonas sp. C33 whole genome sequece.</title>
        <authorList>
            <person name="Park C."/>
        </authorList>
    </citation>
    <scope>NUCLEOTIDE SEQUENCE [LARGE SCALE GENOMIC DNA]</scope>
    <source>
        <strain evidence="1 2">C33</strain>
    </source>
</reference>
<evidence type="ECO:0000313" key="2">
    <source>
        <dbReference type="Proteomes" id="UP000464468"/>
    </source>
</evidence>
<accession>A0A7Z2NXK9</accession>
<dbReference type="EMBL" id="CP047895">
    <property type="protein sequence ID" value="QHL91640.1"/>
    <property type="molecule type" value="Genomic_DNA"/>
</dbReference>
<name>A0A7Z2NXK9_9SPHN</name>
<proteinExistence type="predicted"/>
<protein>
    <submittedName>
        <fullName evidence="1">Uncharacterized protein</fullName>
    </submittedName>
</protein>
<sequence>MVQIFIRWSFLAPSECKICLPNRRMQGQFVVSEGHRTGDYKDKAKDRDGYERLETDLDARVIALWAAENVPSYAVICVRADTLRERGGISCQV</sequence>
<organism evidence="1 2">
    <name type="scientific">Sphingomonas changnyeongensis</name>
    <dbReference type="NCBI Taxonomy" id="2698679"/>
    <lineage>
        <taxon>Bacteria</taxon>
        <taxon>Pseudomonadati</taxon>
        <taxon>Pseudomonadota</taxon>
        <taxon>Alphaproteobacteria</taxon>
        <taxon>Sphingomonadales</taxon>
        <taxon>Sphingomonadaceae</taxon>
        <taxon>Sphingomonas</taxon>
    </lineage>
</organism>
<dbReference type="RefSeq" id="WP_160593676.1">
    <property type="nucleotide sequence ID" value="NZ_CP047895.1"/>
</dbReference>
<dbReference type="KEGG" id="schy:GVO57_13580"/>